<feature type="compositionally biased region" description="Polar residues" evidence="1">
    <location>
        <begin position="299"/>
        <end position="312"/>
    </location>
</feature>
<feature type="compositionally biased region" description="Basic residues" evidence="1">
    <location>
        <begin position="124"/>
        <end position="133"/>
    </location>
</feature>
<evidence type="ECO:0000256" key="1">
    <source>
        <dbReference type="SAM" id="MobiDB-lite"/>
    </source>
</evidence>
<feature type="compositionally biased region" description="Low complexity" evidence="1">
    <location>
        <begin position="243"/>
        <end position="256"/>
    </location>
</feature>
<evidence type="ECO:0000313" key="3">
    <source>
        <dbReference type="Proteomes" id="UP000095280"/>
    </source>
</evidence>
<keyword evidence="3" id="KW-1185">Reference proteome</keyword>
<evidence type="ECO:0000313" key="4">
    <source>
        <dbReference type="WBParaSite" id="maker-unitig_32704-snap-gene-0.2-mRNA-1"/>
    </source>
</evidence>
<evidence type="ECO:0000259" key="2">
    <source>
        <dbReference type="Pfam" id="PF00134"/>
    </source>
</evidence>
<feature type="region of interest" description="Disordered" evidence="1">
    <location>
        <begin position="83"/>
        <end position="137"/>
    </location>
</feature>
<protein>
    <submittedName>
        <fullName evidence="4">Cyclin N-terminal domain-containing protein</fullName>
    </submittedName>
</protein>
<name>A0A1I8FGZ2_9PLAT</name>
<organism evidence="3 4">
    <name type="scientific">Macrostomum lignano</name>
    <dbReference type="NCBI Taxonomy" id="282301"/>
    <lineage>
        <taxon>Eukaryota</taxon>
        <taxon>Metazoa</taxon>
        <taxon>Spiralia</taxon>
        <taxon>Lophotrochozoa</taxon>
        <taxon>Platyhelminthes</taxon>
        <taxon>Rhabditophora</taxon>
        <taxon>Macrostomorpha</taxon>
        <taxon>Macrostomida</taxon>
        <taxon>Macrostomidae</taxon>
        <taxon>Macrostomum</taxon>
    </lineage>
</organism>
<dbReference type="InterPro" id="IPR036915">
    <property type="entry name" value="Cyclin-like_sf"/>
</dbReference>
<dbReference type="AlphaFoldDB" id="A0A1I8FGZ2"/>
<feature type="region of interest" description="Disordered" evidence="1">
    <location>
        <begin position="299"/>
        <end position="333"/>
    </location>
</feature>
<feature type="compositionally biased region" description="Polar residues" evidence="1">
    <location>
        <begin position="100"/>
        <end position="123"/>
    </location>
</feature>
<feature type="compositionally biased region" description="Low complexity" evidence="1">
    <location>
        <begin position="83"/>
        <end position="99"/>
    </location>
</feature>
<reference evidence="4" key="1">
    <citation type="submission" date="2016-11" db="UniProtKB">
        <authorList>
            <consortium name="WormBaseParasite"/>
        </authorList>
    </citation>
    <scope>IDENTIFICATION</scope>
</reference>
<feature type="domain" description="Cyclin N-terminal" evidence="2">
    <location>
        <begin position="435"/>
        <end position="490"/>
    </location>
</feature>
<accession>A0A1I8FGZ2</accession>
<feature type="region of interest" description="Disordered" evidence="1">
    <location>
        <begin position="228"/>
        <end position="281"/>
    </location>
</feature>
<dbReference type="Proteomes" id="UP000095280">
    <property type="component" value="Unplaced"/>
</dbReference>
<sequence length="601" mass="63947">HCAAGNKECPTCRKEAGVPRLSPARSELRPANSQDLSLAARSSKAHEERVLAKAVKICQHAATPLPLAAPAASPALSSVRTAVPRSASVPSSSQQAAGSTAHQQQADDADEISSNGSVDNHISSNHHHGYGNKRSRDDADSCLGNGAAANRGGAASSSARIAASVDTDIELLLKPPAQLVRRPGRRDKISENRVHRATVAHLISYLRLRHSLDRPEATSSVAAAAAAAAARGHGKPPPRLESTPATCDATAAARATEGPPRRSCRRCARPRQLPQLHRGSSATASPEYAIYCGGKGANQLSATARSPHSGTDSRPILERKQSPAAEGPNGRRQFSRFGCAVGTAVRVTKAKSKCSAASSSRSQLAVWRLEQQRLRLAAAVARRKLKDIDANELQGVAALLAGKCRFTNDAAPIRYTPWRRFSRPRLPQAAILRSGSTELVASVCFFIACKVVERFPPKVSKLVYLTDNAYTNKEFLGALELSVLEALEFAAAFATVSTQFLARLLEASACDLRDQQHGDGKLSLHRVCCAYIADLVGLLDLDLAHQPASSCRLHLASVPTLMFRDGCRPGMPPLQHYQPLGLRVRAAARCVAPNAGLLVAH</sequence>
<dbReference type="SUPFAM" id="SSF47954">
    <property type="entry name" value="Cyclin-like"/>
    <property type="match status" value="1"/>
</dbReference>
<dbReference type="Gene3D" id="1.10.472.10">
    <property type="entry name" value="Cyclin-like"/>
    <property type="match status" value="1"/>
</dbReference>
<dbReference type="InterPro" id="IPR006671">
    <property type="entry name" value="Cyclin_N"/>
</dbReference>
<proteinExistence type="predicted"/>
<dbReference type="WBParaSite" id="maker-unitig_32704-snap-gene-0.2-mRNA-1">
    <property type="protein sequence ID" value="maker-unitig_32704-snap-gene-0.2-mRNA-1"/>
    <property type="gene ID" value="maker-unitig_32704-snap-gene-0.2"/>
</dbReference>
<feature type="region of interest" description="Disordered" evidence="1">
    <location>
        <begin position="1"/>
        <end position="46"/>
    </location>
</feature>
<dbReference type="Pfam" id="PF00134">
    <property type="entry name" value="Cyclin_N"/>
    <property type="match status" value="1"/>
</dbReference>